<gene>
    <name evidence="2" type="ORF">EZS27_006904</name>
</gene>
<evidence type="ECO:0000259" key="1">
    <source>
        <dbReference type="Pfam" id="PF01850"/>
    </source>
</evidence>
<dbReference type="InterPro" id="IPR029060">
    <property type="entry name" value="PIN-like_dom_sf"/>
</dbReference>
<sequence>MSNLLLDTCFWYAYYESKEKERHDFAVKFIEGHLPKDKIIVPHPILYEVINTKFSKREDWMDPFKKLLTNRDNVKIISDDKYKEEAFSLTFDFSIRKKRPISFVDMIIRLMLGDANLKINALVTFNAKDFSDICYQKNIDLINK</sequence>
<accession>A0A5J4SH92</accession>
<protein>
    <recommendedName>
        <fullName evidence="1">PIN domain-containing protein</fullName>
    </recommendedName>
</protein>
<dbReference type="Gene3D" id="3.40.50.1010">
    <property type="entry name" value="5'-nuclease"/>
    <property type="match status" value="1"/>
</dbReference>
<comment type="caution">
    <text evidence="2">The sequence shown here is derived from an EMBL/GenBank/DDBJ whole genome shotgun (WGS) entry which is preliminary data.</text>
</comment>
<dbReference type="SUPFAM" id="SSF88723">
    <property type="entry name" value="PIN domain-like"/>
    <property type="match status" value="1"/>
</dbReference>
<proteinExistence type="predicted"/>
<dbReference type="AlphaFoldDB" id="A0A5J4SH92"/>
<dbReference type="EMBL" id="SNRY01000166">
    <property type="protein sequence ID" value="KAA6345546.1"/>
    <property type="molecule type" value="Genomic_DNA"/>
</dbReference>
<reference evidence="2" key="1">
    <citation type="submission" date="2019-03" db="EMBL/GenBank/DDBJ databases">
        <title>Single cell metagenomics reveals metabolic interactions within the superorganism composed of flagellate Streblomastix strix and complex community of Bacteroidetes bacteria on its surface.</title>
        <authorList>
            <person name="Treitli S.C."/>
            <person name="Kolisko M."/>
            <person name="Husnik F."/>
            <person name="Keeling P."/>
            <person name="Hampl V."/>
        </authorList>
    </citation>
    <scope>NUCLEOTIDE SEQUENCE</scope>
    <source>
        <strain evidence="2">STM</strain>
    </source>
</reference>
<name>A0A5J4SH92_9ZZZZ</name>
<dbReference type="InterPro" id="IPR002716">
    <property type="entry name" value="PIN_dom"/>
</dbReference>
<organism evidence="2">
    <name type="scientific">termite gut metagenome</name>
    <dbReference type="NCBI Taxonomy" id="433724"/>
    <lineage>
        <taxon>unclassified sequences</taxon>
        <taxon>metagenomes</taxon>
        <taxon>organismal metagenomes</taxon>
    </lineage>
</organism>
<evidence type="ECO:0000313" key="2">
    <source>
        <dbReference type="EMBL" id="KAA6345546.1"/>
    </source>
</evidence>
<feature type="domain" description="PIN" evidence="1">
    <location>
        <begin position="5"/>
        <end position="128"/>
    </location>
</feature>
<dbReference type="Pfam" id="PF01850">
    <property type="entry name" value="PIN"/>
    <property type="match status" value="1"/>
</dbReference>
<dbReference type="CDD" id="cd09854">
    <property type="entry name" value="PIN_VapC-like"/>
    <property type="match status" value="1"/>
</dbReference>